<keyword evidence="4 13" id="KW-0812">Transmembrane</keyword>
<keyword evidence="7" id="KW-0833">Ubl conjugation pathway</keyword>
<evidence type="ECO:0000256" key="6">
    <source>
        <dbReference type="ARBA" id="ARBA00022771"/>
    </source>
</evidence>
<gene>
    <name evidence="15" type="ORF">P153DRAFT_319525</name>
</gene>
<feature type="region of interest" description="Disordered" evidence="12">
    <location>
        <begin position="418"/>
        <end position="441"/>
    </location>
</feature>
<dbReference type="Pfam" id="PF13639">
    <property type="entry name" value="zf-RING_2"/>
    <property type="match status" value="1"/>
</dbReference>
<name>A0A6A6AAR2_9PLEO</name>
<feature type="region of interest" description="Disordered" evidence="12">
    <location>
        <begin position="488"/>
        <end position="507"/>
    </location>
</feature>
<accession>A0A6A6AAR2</accession>
<comment type="subcellular location">
    <subcellularLocation>
        <location evidence="1">Membrane</location>
        <topology evidence="1">Single-pass membrane protein</topology>
    </subcellularLocation>
</comment>
<evidence type="ECO:0000256" key="9">
    <source>
        <dbReference type="ARBA" id="ARBA00022989"/>
    </source>
</evidence>
<dbReference type="SMART" id="SM00184">
    <property type="entry name" value="RING"/>
    <property type="match status" value="1"/>
</dbReference>
<comment type="pathway">
    <text evidence="2">Protein modification; protein ubiquitination.</text>
</comment>
<evidence type="ECO:0000256" key="7">
    <source>
        <dbReference type="ARBA" id="ARBA00022786"/>
    </source>
</evidence>
<keyword evidence="8" id="KW-0862">Zinc</keyword>
<feature type="domain" description="RING-type" evidence="14">
    <location>
        <begin position="347"/>
        <end position="390"/>
    </location>
</feature>
<dbReference type="InterPro" id="IPR013083">
    <property type="entry name" value="Znf_RING/FYVE/PHD"/>
</dbReference>
<dbReference type="GeneID" id="54405518"/>
<evidence type="ECO:0000256" key="2">
    <source>
        <dbReference type="ARBA" id="ARBA00004906"/>
    </source>
</evidence>
<keyword evidence="10 13" id="KW-0472">Membrane</keyword>
<sequence length="558" mass="61112">MTAQRIGVNTIQFPDPTQIDYSNNNYATLASSIAFSYTIASNIQTLSTKGAENAAQVRGILYVPDLLTDACKESEKQHVPANATRLANLPTGQNYALMAFAPWYDAQCMAEYFASSRRLDTNAFLVYQPGENNALPPVLNDASWNLNDGGRWQSANQFPTYALSSMTGNVIMDQLNLYSGNLTTVPNGDELATYFDSTDYVRLWGVIRIDQVGSNLPSLWVFLVIVLAILIVAVGVTSCCMHFIQRRRRNALRQRVIDGQVDLEALGVKRLTVPQKTLDKLPTYTYTDGARPDPEKTPPQIPAPALMDPGSPVHAETGQKQSPVIGSPSAHPTPPSGTSAALSQTTCAICIDDFEPNESQVRELPCRHIFHPECIDTFLLRNSSLCPLCKQSVLPAGVCPITITNAMVRRERYISSMRARSEQAANPQPDGGQPTTGAYQQPGSLVGRLRGALPARRIFSAPARTSSRPPDIEMATASTRHVSATLPAQTQPTGMSPATAPTPPNPLECTPVQNRREWARQRAMAMLGNRHVPTDVDDEEERAPPWRRAARKVFPGFR</sequence>
<reference evidence="15" key="1">
    <citation type="journal article" date="2020" name="Stud. Mycol.">
        <title>101 Dothideomycetes genomes: a test case for predicting lifestyles and emergence of pathogens.</title>
        <authorList>
            <person name="Haridas S."/>
            <person name="Albert R."/>
            <person name="Binder M."/>
            <person name="Bloem J."/>
            <person name="Labutti K."/>
            <person name="Salamov A."/>
            <person name="Andreopoulos B."/>
            <person name="Baker S."/>
            <person name="Barry K."/>
            <person name="Bills G."/>
            <person name="Bluhm B."/>
            <person name="Cannon C."/>
            <person name="Castanera R."/>
            <person name="Culley D."/>
            <person name="Daum C."/>
            <person name="Ezra D."/>
            <person name="Gonzalez J."/>
            <person name="Henrissat B."/>
            <person name="Kuo A."/>
            <person name="Liang C."/>
            <person name="Lipzen A."/>
            <person name="Lutzoni F."/>
            <person name="Magnuson J."/>
            <person name="Mondo S."/>
            <person name="Nolan M."/>
            <person name="Ohm R."/>
            <person name="Pangilinan J."/>
            <person name="Park H.-J."/>
            <person name="Ramirez L."/>
            <person name="Alfaro M."/>
            <person name="Sun H."/>
            <person name="Tritt A."/>
            <person name="Yoshinaga Y."/>
            <person name="Zwiers L.-H."/>
            <person name="Turgeon B."/>
            <person name="Goodwin S."/>
            <person name="Spatafora J."/>
            <person name="Crous P."/>
            <person name="Grigoriev I."/>
        </authorList>
    </citation>
    <scope>NUCLEOTIDE SEQUENCE</scope>
    <source>
        <strain evidence="15">CBS 119687</strain>
    </source>
</reference>
<organism evidence="15 16">
    <name type="scientific">Dothidotthia symphoricarpi CBS 119687</name>
    <dbReference type="NCBI Taxonomy" id="1392245"/>
    <lineage>
        <taxon>Eukaryota</taxon>
        <taxon>Fungi</taxon>
        <taxon>Dikarya</taxon>
        <taxon>Ascomycota</taxon>
        <taxon>Pezizomycotina</taxon>
        <taxon>Dothideomycetes</taxon>
        <taxon>Pleosporomycetidae</taxon>
        <taxon>Pleosporales</taxon>
        <taxon>Dothidotthiaceae</taxon>
        <taxon>Dothidotthia</taxon>
    </lineage>
</organism>
<keyword evidence="16" id="KW-1185">Reference proteome</keyword>
<dbReference type="AlphaFoldDB" id="A0A6A6AAR2"/>
<evidence type="ECO:0000313" key="16">
    <source>
        <dbReference type="Proteomes" id="UP000799771"/>
    </source>
</evidence>
<dbReference type="Proteomes" id="UP000799771">
    <property type="component" value="Unassembled WGS sequence"/>
</dbReference>
<feature type="transmembrane region" description="Helical" evidence="13">
    <location>
        <begin position="219"/>
        <end position="244"/>
    </location>
</feature>
<keyword evidence="5" id="KW-0479">Metal-binding</keyword>
<evidence type="ECO:0000313" key="15">
    <source>
        <dbReference type="EMBL" id="KAF2128174.1"/>
    </source>
</evidence>
<dbReference type="Gene3D" id="3.30.40.10">
    <property type="entry name" value="Zinc/RING finger domain, C3HC4 (zinc finger)"/>
    <property type="match status" value="1"/>
</dbReference>
<protein>
    <recommendedName>
        <fullName evidence="14">RING-type domain-containing protein</fullName>
    </recommendedName>
</protein>
<evidence type="ECO:0000256" key="8">
    <source>
        <dbReference type="ARBA" id="ARBA00022833"/>
    </source>
</evidence>
<dbReference type="GO" id="GO:0016740">
    <property type="term" value="F:transferase activity"/>
    <property type="evidence" value="ECO:0007669"/>
    <property type="project" value="UniProtKB-KW"/>
</dbReference>
<evidence type="ECO:0000259" key="14">
    <source>
        <dbReference type="PROSITE" id="PS50089"/>
    </source>
</evidence>
<proteinExistence type="predicted"/>
<dbReference type="GO" id="GO:0016020">
    <property type="term" value="C:membrane"/>
    <property type="evidence" value="ECO:0007669"/>
    <property type="project" value="UniProtKB-SubCell"/>
</dbReference>
<feature type="region of interest" description="Disordered" evidence="12">
    <location>
        <begin position="282"/>
        <end position="340"/>
    </location>
</feature>
<dbReference type="InterPro" id="IPR001841">
    <property type="entry name" value="Znf_RING"/>
</dbReference>
<dbReference type="PANTHER" id="PTHR45768">
    <property type="entry name" value="E3 UBIQUITIN-PROTEIN LIGASE RNF13-LIKE"/>
    <property type="match status" value="1"/>
</dbReference>
<dbReference type="GO" id="GO:0008270">
    <property type="term" value="F:zinc ion binding"/>
    <property type="evidence" value="ECO:0007669"/>
    <property type="project" value="UniProtKB-KW"/>
</dbReference>
<keyword evidence="9 13" id="KW-1133">Transmembrane helix</keyword>
<dbReference type="EMBL" id="ML977509">
    <property type="protein sequence ID" value="KAF2128174.1"/>
    <property type="molecule type" value="Genomic_DNA"/>
</dbReference>
<dbReference type="PROSITE" id="PS50089">
    <property type="entry name" value="ZF_RING_2"/>
    <property type="match status" value="1"/>
</dbReference>
<evidence type="ECO:0000256" key="3">
    <source>
        <dbReference type="ARBA" id="ARBA00022679"/>
    </source>
</evidence>
<keyword evidence="3" id="KW-0808">Transferase</keyword>
<dbReference type="CDD" id="cd16454">
    <property type="entry name" value="RING-H2_PA-TM-RING"/>
    <property type="match status" value="1"/>
</dbReference>
<keyword evidence="6 11" id="KW-0863">Zinc-finger</keyword>
<dbReference type="OrthoDB" id="21204at2759"/>
<dbReference type="RefSeq" id="XP_033522563.1">
    <property type="nucleotide sequence ID" value="XM_033665086.1"/>
</dbReference>
<evidence type="ECO:0000256" key="5">
    <source>
        <dbReference type="ARBA" id="ARBA00022723"/>
    </source>
</evidence>
<dbReference type="PANTHER" id="PTHR45768:SF18">
    <property type="entry name" value="RING-H2 FINGER PROTEIN ATL47-RELATED"/>
    <property type="match status" value="1"/>
</dbReference>
<evidence type="ECO:0000256" key="4">
    <source>
        <dbReference type="ARBA" id="ARBA00022692"/>
    </source>
</evidence>
<evidence type="ECO:0000256" key="12">
    <source>
        <dbReference type="SAM" id="MobiDB-lite"/>
    </source>
</evidence>
<evidence type="ECO:0000256" key="1">
    <source>
        <dbReference type="ARBA" id="ARBA00004167"/>
    </source>
</evidence>
<evidence type="ECO:0000256" key="11">
    <source>
        <dbReference type="PROSITE-ProRule" id="PRU00175"/>
    </source>
</evidence>
<evidence type="ECO:0000256" key="10">
    <source>
        <dbReference type="ARBA" id="ARBA00023136"/>
    </source>
</evidence>
<dbReference type="SUPFAM" id="SSF57850">
    <property type="entry name" value="RING/U-box"/>
    <property type="match status" value="1"/>
</dbReference>
<evidence type="ECO:0000256" key="13">
    <source>
        <dbReference type="SAM" id="Phobius"/>
    </source>
</evidence>